<dbReference type="EMBL" id="JAUSVS010000007">
    <property type="protein sequence ID" value="MDQ0465554.1"/>
    <property type="molecule type" value="Genomic_DNA"/>
</dbReference>
<feature type="domain" description="TonB C-terminal" evidence="2">
    <location>
        <begin position="147"/>
        <end position="225"/>
    </location>
</feature>
<dbReference type="InterPro" id="IPR037682">
    <property type="entry name" value="TonB_C"/>
</dbReference>
<keyword evidence="4" id="KW-1185">Reference proteome</keyword>
<protein>
    <recommendedName>
        <fullName evidence="2">TonB C-terminal domain-containing protein</fullName>
    </recommendedName>
</protein>
<evidence type="ECO:0000313" key="4">
    <source>
        <dbReference type="Proteomes" id="UP001228905"/>
    </source>
</evidence>
<dbReference type="Gene3D" id="3.30.1150.10">
    <property type="match status" value="1"/>
</dbReference>
<sequence>MRIQTLIAIPIAVLLASTAGAATITSENLIWAAAPSFDDMAAAWPARGEGLAEGSASLQCRIVGAGRLTGCDTLSDQPVGQGFARAAKTLVAKFQLKIDPRALRKDQDYFVVVSFRFLNPDTPPGRARRVSNPRWISMPDPGRIQGVFPKAAADAGVTHGVGVIDCQVAPDGHLTDCKVSRENPTGVGFGDAALLVAPIMQMNPWTDDGRPVDGARVKLPVQFGLAP</sequence>
<dbReference type="Proteomes" id="UP001228905">
    <property type="component" value="Unassembled WGS sequence"/>
</dbReference>
<feature type="signal peptide" evidence="1">
    <location>
        <begin position="1"/>
        <end position="21"/>
    </location>
</feature>
<accession>A0ABU0IWY7</accession>
<dbReference type="Pfam" id="PF03544">
    <property type="entry name" value="TonB_C"/>
    <property type="match status" value="1"/>
</dbReference>
<comment type="caution">
    <text evidence="3">The sequence shown here is derived from an EMBL/GenBank/DDBJ whole genome shotgun (WGS) entry which is preliminary data.</text>
</comment>
<dbReference type="RefSeq" id="WP_307350980.1">
    <property type="nucleotide sequence ID" value="NZ_JAUSVS010000007.1"/>
</dbReference>
<keyword evidence="1" id="KW-0732">Signal</keyword>
<name>A0ABU0IWY7_9CAUL</name>
<organism evidence="3 4">
    <name type="scientific">Caulobacter ginsengisoli</name>
    <dbReference type="NCBI Taxonomy" id="400775"/>
    <lineage>
        <taxon>Bacteria</taxon>
        <taxon>Pseudomonadati</taxon>
        <taxon>Pseudomonadota</taxon>
        <taxon>Alphaproteobacteria</taxon>
        <taxon>Caulobacterales</taxon>
        <taxon>Caulobacteraceae</taxon>
        <taxon>Caulobacter</taxon>
    </lineage>
</organism>
<evidence type="ECO:0000259" key="2">
    <source>
        <dbReference type="Pfam" id="PF03544"/>
    </source>
</evidence>
<proteinExistence type="predicted"/>
<evidence type="ECO:0000313" key="3">
    <source>
        <dbReference type="EMBL" id="MDQ0465554.1"/>
    </source>
</evidence>
<dbReference type="SUPFAM" id="SSF74653">
    <property type="entry name" value="TolA/TonB C-terminal domain"/>
    <property type="match status" value="1"/>
</dbReference>
<gene>
    <name evidence="3" type="ORF">QO010_003343</name>
</gene>
<feature type="chain" id="PRO_5045724024" description="TonB C-terminal domain-containing protein" evidence="1">
    <location>
        <begin position="22"/>
        <end position="227"/>
    </location>
</feature>
<evidence type="ECO:0000256" key="1">
    <source>
        <dbReference type="SAM" id="SignalP"/>
    </source>
</evidence>
<reference evidence="3 4" key="1">
    <citation type="submission" date="2023-07" db="EMBL/GenBank/DDBJ databases">
        <title>Genomic Encyclopedia of Type Strains, Phase IV (KMG-IV): sequencing the most valuable type-strain genomes for metagenomic binning, comparative biology and taxonomic classification.</title>
        <authorList>
            <person name="Goeker M."/>
        </authorList>
    </citation>
    <scope>NUCLEOTIDE SEQUENCE [LARGE SCALE GENOMIC DNA]</scope>
    <source>
        <strain evidence="3 4">DSM 18695</strain>
    </source>
</reference>